<reference evidence="1" key="2">
    <citation type="submission" date="2022-06" db="UniProtKB">
        <authorList>
            <consortium name="EnsemblMetazoa"/>
        </authorList>
    </citation>
    <scope>IDENTIFICATION</scope>
    <source>
        <strain evidence="1">PS312</strain>
    </source>
</reference>
<name>A0A2A6CXM9_PRIPA</name>
<accession>A0A8R1YCC7</accession>
<dbReference type="EnsemblMetazoa" id="PPA03404.1">
    <property type="protein sequence ID" value="PPA03404.1"/>
    <property type="gene ID" value="WBGene00092958"/>
</dbReference>
<dbReference type="AlphaFoldDB" id="A0A2A6CXM9"/>
<organism evidence="1 2">
    <name type="scientific">Pristionchus pacificus</name>
    <name type="common">Parasitic nematode worm</name>
    <dbReference type="NCBI Taxonomy" id="54126"/>
    <lineage>
        <taxon>Eukaryota</taxon>
        <taxon>Metazoa</taxon>
        <taxon>Ecdysozoa</taxon>
        <taxon>Nematoda</taxon>
        <taxon>Chromadorea</taxon>
        <taxon>Rhabditida</taxon>
        <taxon>Rhabditina</taxon>
        <taxon>Diplogasteromorpha</taxon>
        <taxon>Diplogasteroidea</taxon>
        <taxon>Neodiplogasteridae</taxon>
        <taxon>Pristionchus</taxon>
    </lineage>
</organism>
<evidence type="ECO:0000313" key="2">
    <source>
        <dbReference type="Proteomes" id="UP000005239"/>
    </source>
</evidence>
<accession>A0A2A6CXM9</accession>
<sequence>STNYYFVAQSDLFFGSPSAPRAFRQGLAAADPVGIVPRERLVLPIPSFFGSPSAPRAFRQGLAGSLCSPESSIEPKHVSIGRV</sequence>
<evidence type="ECO:0000313" key="1">
    <source>
        <dbReference type="EnsemblMetazoa" id="PPA03404.1"/>
    </source>
</evidence>
<reference evidence="2" key="1">
    <citation type="journal article" date="2008" name="Nat. Genet.">
        <title>The Pristionchus pacificus genome provides a unique perspective on nematode lifestyle and parasitism.</title>
        <authorList>
            <person name="Dieterich C."/>
            <person name="Clifton S.W."/>
            <person name="Schuster L.N."/>
            <person name="Chinwalla A."/>
            <person name="Delehaunty K."/>
            <person name="Dinkelacker I."/>
            <person name="Fulton L."/>
            <person name="Fulton R."/>
            <person name="Godfrey J."/>
            <person name="Minx P."/>
            <person name="Mitreva M."/>
            <person name="Roeseler W."/>
            <person name="Tian H."/>
            <person name="Witte H."/>
            <person name="Yang S.P."/>
            <person name="Wilson R.K."/>
            <person name="Sommer R.J."/>
        </authorList>
    </citation>
    <scope>NUCLEOTIDE SEQUENCE [LARGE SCALE GENOMIC DNA]</scope>
    <source>
        <strain evidence="2">PS312</strain>
    </source>
</reference>
<proteinExistence type="predicted"/>
<gene>
    <name evidence="1" type="primary">WBGene00092958</name>
</gene>
<keyword evidence="2" id="KW-1185">Reference proteome</keyword>
<dbReference type="Proteomes" id="UP000005239">
    <property type="component" value="Unassembled WGS sequence"/>
</dbReference>
<protein>
    <submittedName>
        <fullName evidence="1">Uncharacterized protein</fullName>
    </submittedName>
</protein>